<dbReference type="PANTHER" id="PTHR42885">
    <property type="entry name" value="HISTIDINOL-PHOSPHATE AMINOTRANSFERASE-RELATED"/>
    <property type="match status" value="1"/>
</dbReference>
<evidence type="ECO:0000256" key="6">
    <source>
        <dbReference type="ARBA" id="ARBA00022898"/>
    </source>
</evidence>
<gene>
    <name evidence="11" type="primary">cobD</name>
    <name evidence="11" type="ORF">K0T92_00350</name>
</gene>
<evidence type="ECO:0000313" key="11">
    <source>
        <dbReference type="EMBL" id="MBW7473186.1"/>
    </source>
</evidence>
<evidence type="ECO:0000256" key="1">
    <source>
        <dbReference type="ARBA" id="ARBA00001933"/>
    </source>
</evidence>
<dbReference type="InterPro" id="IPR015422">
    <property type="entry name" value="PyrdxlP-dep_Trfase_small"/>
</dbReference>
<dbReference type="EC" id="4.1.1.81" evidence="4"/>
<evidence type="ECO:0000256" key="5">
    <source>
        <dbReference type="ARBA" id="ARBA00022573"/>
    </source>
</evidence>
<dbReference type="Gene3D" id="3.90.1150.10">
    <property type="entry name" value="Aspartate Aminotransferase, domain 1"/>
    <property type="match status" value="1"/>
</dbReference>
<comment type="pathway">
    <text evidence="3">Cofactor biosynthesis; adenosylcobalamin biosynthesis.</text>
</comment>
<evidence type="ECO:0000259" key="10">
    <source>
        <dbReference type="Pfam" id="PF00155"/>
    </source>
</evidence>
<dbReference type="EMBL" id="JAHZIJ010000001">
    <property type="protein sequence ID" value="MBW7473186.1"/>
    <property type="molecule type" value="Genomic_DNA"/>
</dbReference>
<dbReference type="RefSeq" id="WP_219870438.1">
    <property type="nucleotide sequence ID" value="NZ_JAHZIJ010000001.1"/>
</dbReference>
<keyword evidence="6" id="KW-0663">Pyridoxal phosphate</keyword>
<keyword evidence="5" id="KW-0169">Cobalamin biosynthesis</keyword>
<dbReference type="GO" id="GO:0048472">
    <property type="term" value="F:threonine-phosphate decarboxylase activity"/>
    <property type="evidence" value="ECO:0007669"/>
    <property type="project" value="UniProtKB-EC"/>
</dbReference>
<comment type="caution">
    <text evidence="11">The sequence shown here is derived from an EMBL/GenBank/DDBJ whole genome shotgun (WGS) entry which is preliminary data.</text>
</comment>
<dbReference type="InterPro" id="IPR004838">
    <property type="entry name" value="NHTrfase_class1_PyrdxlP-BS"/>
</dbReference>
<sequence length="375" mass="41078">MLERFGHGGDLLTAQELYGDVADDFIDFSANMNPFGPPPCVAELLGRYGEMIRHYPDPAVRGLRGKLARHHGVESSNILVGNGAAELIDLVCRLLRPAHTILAQPCFVEYGDAAEKSGSSIAAIVLKADNEFRLTEQMVRGKLASLREAGIEGGTTLWFFGSPNNPTGKLVDPAIIRLLLHEGERVVIDEAFMDFVPEGDTYSLVKEAAAHERLFVIRSMTKFYAIPGIRVGYMVGTPELISALQKLQIPWSVNSLAQAIGEAVLEEHEYSRSTLHYVAAERQWLGDGLSSIGLEVHESAANYLLVSIPPHYGWTAGSLQQALGSRGILIRDASRFQGLDASYCRLAVRLREDNVKLLQALRDLLQPNSDTEGKA</sequence>
<evidence type="ECO:0000313" key="12">
    <source>
        <dbReference type="Proteomes" id="UP000812277"/>
    </source>
</evidence>
<keyword evidence="7 11" id="KW-0456">Lyase</keyword>
<dbReference type="InterPro" id="IPR015424">
    <property type="entry name" value="PyrdxlP-dep_Trfase"/>
</dbReference>
<dbReference type="InterPro" id="IPR004839">
    <property type="entry name" value="Aminotransferase_I/II_large"/>
</dbReference>
<dbReference type="InterPro" id="IPR005860">
    <property type="entry name" value="CobD"/>
</dbReference>
<dbReference type="CDD" id="cd00609">
    <property type="entry name" value="AAT_like"/>
    <property type="match status" value="1"/>
</dbReference>
<evidence type="ECO:0000256" key="7">
    <source>
        <dbReference type="ARBA" id="ARBA00023239"/>
    </source>
</evidence>
<evidence type="ECO:0000256" key="9">
    <source>
        <dbReference type="ARBA" id="ARBA00048531"/>
    </source>
</evidence>
<dbReference type="Gene3D" id="3.40.640.10">
    <property type="entry name" value="Type I PLP-dependent aspartate aminotransferase-like (Major domain)"/>
    <property type="match status" value="1"/>
</dbReference>
<evidence type="ECO:0000256" key="2">
    <source>
        <dbReference type="ARBA" id="ARBA00003444"/>
    </source>
</evidence>
<evidence type="ECO:0000256" key="3">
    <source>
        <dbReference type="ARBA" id="ARBA00004953"/>
    </source>
</evidence>
<dbReference type="Proteomes" id="UP000812277">
    <property type="component" value="Unassembled WGS sequence"/>
</dbReference>
<dbReference type="InterPro" id="IPR015421">
    <property type="entry name" value="PyrdxlP-dep_Trfase_major"/>
</dbReference>
<dbReference type="PANTHER" id="PTHR42885:SF1">
    <property type="entry name" value="THREONINE-PHOSPHATE DECARBOXYLASE"/>
    <property type="match status" value="1"/>
</dbReference>
<comment type="function">
    <text evidence="2">Decarboxylates L-threonine-O-3-phosphate to yield (R)-1-amino-2-propanol O-2-phosphate, the precursor for the linkage between the nucleotide loop and the corrin ring in cobalamin.</text>
</comment>
<dbReference type="PROSITE" id="PS00105">
    <property type="entry name" value="AA_TRANSFER_CLASS_1"/>
    <property type="match status" value="1"/>
</dbReference>
<reference evidence="11 12" key="1">
    <citation type="submission" date="2021-07" db="EMBL/GenBank/DDBJ databases">
        <title>Paenibacillus radiodurans sp. nov., isolated from the southeastern edge of Tengger Desert.</title>
        <authorList>
            <person name="Zhang G."/>
        </authorList>
    </citation>
    <scope>NUCLEOTIDE SEQUENCE [LARGE SCALE GENOMIC DNA]</scope>
    <source>
        <strain evidence="11 12">DT7-4</strain>
    </source>
</reference>
<proteinExistence type="predicted"/>
<organism evidence="11 12">
    <name type="scientific">Paenibacillus oenotherae</name>
    <dbReference type="NCBI Taxonomy" id="1435645"/>
    <lineage>
        <taxon>Bacteria</taxon>
        <taxon>Bacillati</taxon>
        <taxon>Bacillota</taxon>
        <taxon>Bacilli</taxon>
        <taxon>Bacillales</taxon>
        <taxon>Paenibacillaceae</taxon>
        <taxon>Paenibacillus</taxon>
    </lineage>
</organism>
<dbReference type="SUPFAM" id="SSF53383">
    <property type="entry name" value="PLP-dependent transferases"/>
    <property type="match status" value="1"/>
</dbReference>
<evidence type="ECO:0000256" key="8">
    <source>
        <dbReference type="ARBA" id="ARBA00029996"/>
    </source>
</evidence>
<accession>A0ABS7D0B6</accession>
<name>A0ABS7D0B6_9BACL</name>
<dbReference type="NCBIfam" id="TIGR01140">
    <property type="entry name" value="L_thr_O3P_dcar"/>
    <property type="match status" value="1"/>
</dbReference>
<evidence type="ECO:0000256" key="4">
    <source>
        <dbReference type="ARBA" id="ARBA00012285"/>
    </source>
</evidence>
<keyword evidence="12" id="KW-1185">Reference proteome</keyword>
<comment type="cofactor">
    <cofactor evidence="1">
        <name>pyridoxal 5'-phosphate</name>
        <dbReference type="ChEBI" id="CHEBI:597326"/>
    </cofactor>
</comment>
<comment type="catalytic activity">
    <reaction evidence="9">
        <text>O-phospho-L-threonine + H(+) = (R)-1-aminopropan-2-yl phosphate + CO2</text>
        <dbReference type="Rhea" id="RHEA:11492"/>
        <dbReference type="ChEBI" id="CHEBI:15378"/>
        <dbReference type="ChEBI" id="CHEBI:16526"/>
        <dbReference type="ChEBI" id="CHEBI:58563"/>
        <dbReference type="ChEBI" id="CHEBI:58675"/>
        <dbReference type="EC" id="4.1.1.81"/>
    </reaction>
</comment>
<feature type="domain" description="Aminotransferase class I/classII large" evidence="10">
    <location>
        <begin position="24"/>
        <end position="355"/>
    </location>
</feature>
<dbReference type="Pfam" id="PF00155">
    <property type="entry name" value="Aminotran_1_2"/>
    <property type="match status" value="1"/>
</dbReference>
<protein>
    <recommendedName>
        <fullName evidence="4">threonine-phosphate decarboxylase</fullName>
        <ecNumber evidence="4">4.1.1.81</ecNumber>
    </recommendedName>
    <alternativeName>
        <fullName evidence="8">L-threonine-O-3-phosphate decarboxylase</fullName>
    </alternativeName>
</protein>